<dbReference type="GO" id="GO:0098797">
    <property type="term" value="C:plasma membrane protein complex"/>
    <property type="evidence" value="ECO:0007669"/>
    <property type="project" value="TreeGrafter"/>
</dbReference>
<dbReference type="AlphaFoldDB" id="F0S3K7"/>
<organism evidence="11 12">
    <name type="scientific">Desulfurobacterium thermolithotrophum (strain DSM 11699 / BSA)</name>
    <dbReference type="NCBI Taxonomy" id="868864"/>
    <lineage>
        <taxon>Bacteria</taxon>
        <taxon>Pseudomonadati</taxon>
        <taxon>Aquificota</taxon>
        <taxon>Aquificia</taxon>
        <taxon>Desulfurobacteriales</taxon>
        <taxon>Desulfurobacteriaceae</taxon>
        <taxon>Desulfurobacterium</taxon>
    </lineage>
</organism>
<dbReference type="PANTHER" id="PTHR33446:SF2">
    <property type="entry name" value="PROTEIN TONB"/>
    <property type="match status" value="1"/>
</dbReference>
<dbReference type="Gene3D" id="3.30.1150.10">
    <property type="match status" value="1"/>
</dbReference>
<dbReference type="eggNOG" id="COG0810">
    <property type="taxonomic scope" value="Bacteria"/>
</dbReference>
<dbReference type="KEGG" id="dte:Dester_0788"/>
<keyword evidence="9" id="KW-0472">Membrane</keyword>
<dbReference type="SUPFAM" id="SSF74653">
    <property type="entry name" value="TolA/TonB C-terminal domain"/>
    <property type="match status" value="1"/>
</dbReference>
<feature type="domain" description="TonB C-terminal" evidence="10">
    <location>
        <begin position="116"/>
        <end position="210"/>
    </location>
</feature>
<dbReference type="STRING" id="868864.Dester_0788"/>
<keyword evidence="6" id="KW-0812">Transmembrane</keyword>
<keyword evidence="8" id="KW-1133">Transmembrane helix</keyword>
<dbReference type="NCBIfam" id="TIGR01352">
    <property type="entry name" value="tonB_Cterm"/>
    <property type="match status" value="1"/>
</dbReference>
<evidence type="ECO:0000256" key="5">
    <source>
        <dbReference type="ARBA" id="ARBA00022519"/>
    </source>
</evidence>
<dbReference type="InterPro" id="IPR006260">
    <property type="entry name" value="TonB/TolA_C"/>
</dbReference>
<dbReference type="PANTHER" id="PTHR33446">
    <property type="entry name" value="PROTEIN TONB-RELATED"/>
    <property type="match status" value="1"/>
</dbReference>
<dbReference type="GO" id="GO:0031992">
    <property type="term" value="F:energy transducer activity"/>
    <property type="evidence" value="ECO:0007669"/>
    <property type="project" value="TreeGrafter"/>
</dbReference>
<evidence type="ECO:0000256" key="9">
    <source>
        <dbReference type="ARBA" id="ARBA00023136"/>
    </source>
</evidence>
<dbReference type="OrthoDB" id="14937at2"/>
<comment type="similarity">
    <text evidence="2">Belongs to the TonB family.</text>
</comment>
<dbReference type="RefSeq" id="WP_013638383.1">
    <property type="nucleotide sequence ID" value="NC_015185.1"/>
</dbReference>
<evidence type="ECO:0000256" key="6">
    <source>
        <dbReference type="ARBA" id="ARBA00022692"/>
    </source>
</evidence>
<keyword evidence="5" id="KW-0997">Cell inner membrane</keyword>
<dbReference type="GO" id="GO:0055085">
    <property type="term" value="P:transmembrane transport"/>
    <property type="evidence" value="ECO:0007669"/>
    <property type="project" value="InterPro"/>
</dbReference>
<reference evidence="12" key="2">
    <citation type="submission" date="2011-02" db="EMBL/GenBank/DDBJ databases">
        <title>The complete genome of Desulfurobacterium thermolithotrophum DSM 11699.</title>
        <authorList>
            <consortium name="US DOE Joint Genome Institute (JGI-PGF)"/>
            <person name="Lucas S."/>
            <person name="Copeland A."/>
            <person name="Lapidus A."/>
            <person name="Bruce D."/>
            <person name="Goodwin L."/>
            <person name="Pitluck S."/>
            <person name="Kyrpides N."/>
            <person name="Mavromatis K."/>
            <person name="Pagani I."/>
            <person name="Ivanova N."/>
            <person name="Mikhailova N."/>
            <person name="Daligault H."/>
            <person name="Detter J.C."/>
            <person name="Tapia R."/>
            <person name="Han C."/>
            <person name="Land M."/>
            <person name="Hauser L."/>
            <person name="Markowitz V."/>
            <person name="Cheng J.-F."/>
            <person name="Hugenholtz P."/>
            <person name="Woyke T."/>
            <person name="Wu D."/>
            <person name="Spring S."/>
            <person name="Brambilla E."/>
            <person name="Klenk H.-P."/>
            <person name="Eisen J.A."/>
        </authorList>
    </citation>
    <scope>NUCLEOTIDE SEQUENCE [LARGE SCALE GENOMIC DNA]</scope>
    <source>
        <strain evidence="12">DSM 11699 / BSA</strain>
    </source>
</reference>
<keyword evidence="12" id="KW-1185">Reference proteome</keyword>
<name>F0S3K7_DESTD</name>
<protein>
    <submittedName>
        <fullName evidence="11">TonB family protein</fullName>
    </submittedName>
</protein>
<dbReference type="InParanoid" id="F0S3K7"/>
<dbReference type="PROSITE" id="PS52015">
    <property type="entry name" value="TONB_CTD"/>
    <property type="match status" value="1"/>
</dbReference>
<keyword evidence="7" id="KW-0653">Protein transport</keyword>
<evidence type="ECO:0000256" key="7">
    <source>
        <dbReference type="ARBA" id="ARBA00022927"/>
    </source>
</evidence>
<evidence type="ECO:0000256" key="4">
    <source>
        <dbReference type="ARBA" id="ARBA00022475"/>
    </source>
</evidence>
<evidence type="ECO:0000256" key="1">
    <source>
        <dbReference type="ARBA" id="ARBA00004383"/>
    </source>
</evidence>
<dbReference type="GO" id="GO:0015031">
    <property type="term" value="P:protein transport"/>
    <property type="evidence" value="ECO:0007669"/>
    <property type="project" value="UniProtKB-KW"/>
</dbReference>
<dbReference type="InterPro" id="IPR051045">
    <property type="entry name" value="TonB-dependent_transducer"/>
</dbReference>
<comment type="subcellular location">
    <subcellularLocation>
        <location evidence="1">Cell inner membrane</location>
        <topology evidence="1">Single-pass membrane protein</topology>
        <orientation evidence="1">Periplasmic side</orientation>
    </subcellularLocation>
</comment>
<evidence type="ECO:0000259" key="10">
    <source>
        <dbReference type="PROSITE" id="PS52015"/>
    </source>
</evidence>
<dbReference type="Proteomes" id="UP000007102">
    <property type="component" value="Chromosome"/>
</dbReference>
<keyword evidence="4" id="KW-1003">Cell membrane</keyword>
<dbReference type="Pfam" id="PF03544">
    <property type="entry name" value="TonB_C"/>
    <property type="match status" value="1"/>
</dbReference>
<evidence type="ECO:0000256" key="3">
    <source>
        <dbReference type="ARBA" id="ARBA00022448"/>
    </source>
</evidence>
<evidence type="ECO:0000256" key="2">
    <source>
        <dbReference type="ARBA" id="ARBA00006555"/>
    </source>
</evidence>
<keyword evidence="3" id="KW-0813">Transport</keyword>
<proteinExistence type="inferred from homology"/>
<dbReference type="HOGENOM" id="CLU_1308472_0_0_0"/>
<gene>
    <name evidence="11" type="ordered locus">Dester_0788</name>
</gene>
<evidence type="ECO:0000313" key="12">
    <source>
        <dbReference type="Proteomes" id="UP000007102"/>
    </source>
</evidence>
<evidence type="ECO:0000256" key="8">
    <source>
        <dbReference type="ARBA" id="ARBA00022989"/>
    </source>
</evidence>
<evidence type="ECO:0000313" key="11">
    <source>
        <dbReference type="EMBL" id="ADY73429.1"/>
    </source>
</evidence>
<sequence>MKVTVRFLLAFILALFLEAGFIYIVKNLHKPHKQEVKQVIKISLLKNEKKPKVLVTKQKKIVKEPKQKKKVVIPKEKPKVVTKKPQKKIPQEEKKEVLEKKKPGGLKPLQGNLPAYYVDAIKKAIEENIFYPLEAIERGEEGVVSVKFVLDKSGKVIKCKPFSGKSEILQKATCIAIERAKFPPIPQTIKNERITFHLEIEYNLESLKQN</sequence>
<accession>F0S3K7</accession>
<dbReference type="InterPro" id="IPR037682">
    <property type="entry name" value="TonB_C"/>
</dbReference>
<dbReference type="EMBL" id="CP002543">
    <property type="protein sequence ID" value="ADY73429.1"/>
    <property type="molecule type" value="Genomic_DNA"/>
</dbReference>
<reference evidence="11 12" key="1">
    <citation type="journal article" date="2011" name="Stand. Genomic Sci.">
        <title>Complete genome sequence of the thermophilic sulfur-reducer Desulfurobacterium thermolithotrophum type strain (BSA(T)) from a deep-sea hydrothermal vent.</title>
        <authorList>
            <person name="Goker M."/>
            <person name="Daligault H."/>
            <person name="Mwirichia R."/>
            <person name="Lapidus A."/>
            <person name="Lucas S."/>
            <person name="Deshpande S."/>
            <person name="Pagani I."/>
            <person name="Tapia R."/>
            <person name="Cheng J.F."/>
            <person name="Goodwin L."/>
            <person name="Pitluck S."/>
            <person name="Liolios K."/>
            <person name="Ivanova N."/>
            <person name="Mavromatis K."/>
            <person name="Mikhailova N."/>
            <person name="Pati A."/>
            <person name="Chen A."/>
            <person name="Palaniappan K."/>
            <person name="Han C."/>
            <person name="Land M."/>
            <person name="Hauser L."/>
            <person name="Pan C."/>
            <person name="Brambilla E.M."/>
            <person name="Rohde M."/>
            <person name="Spring S."/>
            <person name="Sikorski J."/>
            <person name="Wirth R."/>
            <person name="Detter J.C."/>
            <person name="Woyke T."/>
            <person name="Bristow J."/>
            <person name="Eisen J.A."/>
            <person name="Markowitz V."/>
            <person name="Hugenholtz P."/>
            <person name="Kyrpides N.C."/>
            <person name="Klenk H.P."/>
        </authorList>
    </citation>
    <scope>NUCLEOTIDE SEQUENCE [LARGE SCALE GENOMIC DNA]</scope>
    <source>
        <strain evidence="12">DSM 11699 / BSA</strain>
    </source>
</reference>